<gene>
    <name evidence="2" type="ORF">Tci_899362</name>
</gene>
<comment type="caution">
    <text evidence="2">The sequence shown here is derived from an EMBL/GenBank/DDBJ whole genome shotgun (WGS) entry which is preliminary data.</text>
</comment>
<sequence length="65" mass="7271">MNYQPVAVRNQPNSIVGIQEHFDAGKAEEGNVQQYVLFYLWSTGSKDPQNTDADATVEVKEPESE</sequence>
<feature type="compositionally biased region" description="Polar residues" evidence="1">
    <location>
        <begin position="44"/>
        <end position="53"/>
    </location>
</feature>
<proteinExistence type="predicted"/>
<evidence type="ECO:0000256" key="1">
    <source>
        <dbReference type="SAM" id="MobiDB-lite"/>
    </source>
</evidence>
<feature type="region of interest" description="Disordered" evidence="1">
    <location>
        <begin position="44"/>
        <end position="65"/>
    </location>
</feature>
<protein>
    <submittedName>
        <fullName evidence="2">Uncharacterized protein</fullName>
    </submittedName>
</protein>
<reference evidence="2" key="1">
    <citation type="journal article" date="2019" name="Sci. Rep.">
        <title>Draft genome of Tanacetum cinerariifolium, the natural source of mosquito coil.</title>
        <authorList>
            <person name="Yamashiro T."/>
            <person name="Shiraishi A."/>
            <person name="Satake H."/>
            <person name="Nakayama K."/>
        </authorList>
    </citation>
    <scope>NUCLEOTIDE SEQUENCE</scope>
</reference>
<feature type="non-terminal residue" evidence="2">
    <location>
        <position position="65"/>
    </location>
</feature>
<accession>A0A699UZW9</accession>
<evidence type="ECO:0000313" key="2">
    <source>
        <dbReference type="EMBL" id="GFD27393.1"/>
    </source>
</evidence>
<dbReference type="AlphaFoldDB" id="A0A699UZW9"/>
<organism evidence="2">
    <name type="scientific">Tanacetum cinerariifolium</name>
    <name type="common">Dalmatian daisy</name>
    <name type="synonym">Chrysanthemum cinerariifolium</name>
    <dbReference type="NCBI Taxonomy" id="118510"/>
    <lineage>
        <taxon>Eukaryota</taxon>
        <taxon>Viridiplantae</taxon>
        <taxon>Streptophyta</taxon>
        <taxon>Embryophyta</taxon>
        <taxon>Tracheophyta</taxon>
        <taxon>Spermatophyta</taxon>
        <taxon>Magnoliopsida</taxon>
        <taxon>eudicotyledons</taxon>
        <taxon>Gunneridae</taxon>
        <taxon>Pentapetalae</taxon>
        <taxon>asterids</taxon>
        <taxon>campanulids</taxon>
        <taxon>Asterales</taxon>
        <taxon>Asteraceae</taxon>
        <taxon>Asteroideae</taxon>
        <taxon>Anthemideae</taxon>
        <taxon>Anthemidinae</taxon>
        <taxon>Tanacetum</taxon>
    </lineage>
</organism>
<dbReference type="EMBL" id="BKCJ011376644">
    <property type="protein sequence ID" value="GFD27393.1"/>
    <property type="molecule type" value="Genomic_DNA"/>
</dbReference>
<name>A0A699UZW9_TANCI</name>